<dbReference type="WBParaSite" id="GPUH_0001297101-mRNA-1">
    <property type="protein sequence ID" value="GPUH_0001297101-mRNA-1"/>
    <property type="gene ID" value="GPUH_0001297101"/>
</dbReference>
<dbReference type="Proteomes" id="UP000271098">
    <property type="component" value="Unassembled WGS sequence"/>
</dbReference>
<organism evidence="3">
    <name type="scientific">Gongylonema pulchrum</name>
    <dbReference type="NCBI Taxonomy" id="637853"/>
    <lineage>
        <taxon>Eukaryota</taxon>
        <taxon>Metazoa</taxon>
        <taxon>Ecdysozoa</taxon>
        <taxon>Nematoda</taxon>
        <taxon>Chromadorea</taxon>
        <taxon>Rhabditida</taxon>
        <taxon>Spirurina</taxon>
        <taxon>Spiruromorpha</taxon>
        <taxon>Spiruroidea</taxon>
        <taxon>Gongylonematidae</taxon>
        <taxon>Gongylonema</taxon>
    </lineage>
</organism>
<evidence type="ECO:0000313" key="2">
    <source>
        <dbReference type="Proteomes" id="UP000271098"/>
    </source>
</evidence>
<sequence>MPFSLRTTLLNPKVVYESWFRELLKNLVGYLYFLVNSRSANEGASQNRECGWSDCLCFLQTWIYIGITEALCPLVSADSNPLFALMWSQNFAALAAAGGGANPAPGSSFMQPVRFHFFFC</sequence>
<keyword evidence="2" id="KW-1185">Reference proteome</keyword>
<gene>
    <name evidence="1" type="ORF">GPUH_LOCUS12957</name>
</gene>
<reference evidence="3" key="1">
    <citation type="submission" date="2016-06" db="UniProtKB">
        <authorList>
            <consortium name="WormBaseParasite"/>
        </authorList>
    </citation>
    <scope>IDENTIFICATION</scope>
</reference>
<evidence type="ECO:0000313" key="3">
    <source>
        <dbReference type="WBParaSite" id="GPUH_0001297101-mRNA-1"/>
    </source>
</evidence>
<dbReference type="OrthoDB" id="5850695at2759"/>
<evidence type="ECO:0000313" key="1">
    <source>
        <dbReference type="EMBL" id="VDN21376.1"/>
    </source>
</evidence>
<reference evidence="1 2" key="2">
    <citation type="submission" date="2018-11" db="EMBL/GenBank/DDBJ databases">
        <authorList>
            <consortium name="Pathogen Informatics"/>
        </authorList>
    </citation>
    <scope>NUCLEOTIDE SEQUENCE [LARGE SCALE GENOMIC DNA]</scope>
</reference>
<name>A0A183DW66_9BILA</name>
<dbReference type="AlphaFoldDB" id="A0A183DW66"/>
<proteinExistence type="predicted"/>
<dbReference type="EMBL" id="UYRT01079779">
    <property type="protein sequence ID" value="VDN21376.1"/>
    <property type="molecule type" value="Genomic_DNA"/>
</dbReference>
<protein>
    <submittedName>
        <fullName evidence="1 3">Uncharacterized protein</fullName>
    </submittedName>
</protein>
<accession>A0A183DW66</accession>